<dbReference type="Gene3D" id="2.60.200.20">
    <property type="match status" value="1"/>
</dbReference>
<dbReference type="Proteomes" id="UP001055580">
    <property type="component" value="Chromosome"/>
</dbReference>
<proteinExistence type="predicted"/>
<dbReference type="InterPro" id="IPR046883">
    <property type="entry name" value="T6SS_FHA_C"/>
</dbReference>
<organism evidence="2 3">
    <name type="scientific">Sphingomonas donggukensis</name>
    <dbReference type="NCBI Taxonomy" id="2949093"/>
    <lineage>
        <taxon>Bacteria</taxon>
        <taxon>Pseudomonadati</taxon>
        <taxon>Pseudomonadota</taxon>
        <taxon>Alphaproteobacteria</taxon>
        <taxon>Sphingomonadales</taxon>
        <taxon>Sphingomonadaceae</taxon>
        <taxon>Sphingomonas</taxon>
    </lineage>
</organism>
<dbReference type="PROSITE" id="PS50006">
    <property type="entry name" value="FHA_DOMAIN"/>
    <property type="match status" value="1"/>
</dbReference>
<dbReference type="EMBL" id="CP098401">
    <property type="protein sequence ID" value="URW75112.1"/>
    <property type="molecule type" value="Genomic_DNA"/>
</dbReference>
<dbReference type="RefSeq" id="WP_250750728.1">
    <property type="nucleotide sequence ID" value="NZ_CP098401.1"/>
</dbReference>
<dbReference type="SUPFAM" id="SSF49879">
    <property type="entry name" value="SMAD/FHA domain"/>
    <property type="match status" value="1"/>
</dbReference>
<feature type="domain" description="FHA" evidence="1">
    <location>
        <begin position="26"/>
        <end position="76"/>
    </location>
</feature>
<sequence>MYMLQLFDRADEVQPIDARLLRDGVLKIGRDSAADWTIADPDFELSRAHCELAVTGAGLSLRALGANGVFDDATGTRFPDAVDVDVPLPATLRFGRFRLRAAAAPHGDAPADMARTMVLTPPLGTSAAVPDDWSDAVPAPPTGGGSLLEAFCDGAGLDASLLSSEDPAEVLRRAGAVYRQMVLGIGDLMAERNRARAQYELSRTTIGGANNNPFKWAPTQRLAVDLLLNGSGSFLSGPAALQSSFRDIKRHLIATFAGLHGSLRAAIAAFDPAELDAAAAPRASLLKSRAAVIAEDVAARHADLAAQLDGGGGGSLDRAFVAAYDQADAAAAREAGQ</sequence>
<evidence type="ECO:0000259" key="1">
    <source>
        <dbReference type="PROSITE" id="PS50006"/>
    </source>
</evidence>
<evidence type="ECO:0000313" key="3">
    <source>
        <dbReference type="Proteomes" id="UP001055580"/>
    </source>
</evidence>
<dbReference type="CDD" id="cd00060">
    <property type="entry name" value="FHA"/>
    <property type="match status" value="1"/>
</dbReference>
<accession>A0ABY4TS73</accession>
<dbReference type="InterPro" id="IPR008984">
    <property type="entry name" value="SMAD_FHA_dom_sf"/>
</dbReference>
<name>A0ABY4TS73_9SPHN</name>
<dbReference type="Pfam" id="PF20232">
    <property type="entry name" value="T6SS_FHA_C"/>
    <property type="match status" value="1"/>
</dbReference>
<evidence type="ECO:0000313" key="2">
    <source>
        <dbReference type="EMBL" id="URW75112.1"/>
    </source>
</evidence>
<reference evidence="2" key="1">
    <citation type="submission" date="2022-05" db="EMBL/GenBank/DDBJ databases">
        <title>Sphingomonas sp. strain RMG20 Genome sequencing and assembly.</title>
        <authorList>
            <person name="Kim I."/>
        </authorList>
    </citation>
    <scope>NUCLEOTIDE SEQUENCE</scope>
    <source>
        <strain evidence="2">RMG20</strain>
    </source>
</reference>
<gene>
    <name evidence="2" type="ORF">M9980_11210</name>
</gene>
<protein>
    <recommendedName>
        <fullName evidence="1">FHA domain-containing protein</fullName>
    </recommendedName>
</protein>
<dbReference type="InterPro" id="IPR000253">
    <property type="entry name" value="FHA_dom"/>
</dbReference>
<keyword evidence="3" id="KW-1185">Reference proteome</keyword>
<dbReference type="Pfam" id="PF00498">
    <property type="entry name" value="FHA"/>
    <property type="match status" value="1"/>
</dbReference>